<organism evidence="5 6">
    <name type="scientific">Drosophila arizonae</name>
    <name type="common">Fruit fly</name>
    <dbReference type="NCBI Taxonomy" id="7263"/>
    <lineage>
        <taxon>Eukaryota</taxon>
        <taxon>Metazoa</taxon>
        <taxon>Ecdysozoa</taxon>
        <taxon>Arthropoda</taxon>
        <taxon>Hexapoda</taxon>
        <taxon>Insecta</taxon>
        <taxon>Pterygota</taxon>
        <taxon>Neoptera</taxon>
        <taxon>Endopterygota</taxon>
        <taxon>Diptera</taxon>
        <taxon>Brachycera</taxon>
        <taxon>Muscomorpha</taxon>
        <taxon>Ephydroidea</taxon>
        <taxon>Drosophilidae</taxon>
        <taxon>Drosophila</taxon>
    </lineage>
</organism>
<evidence type="ECO:0000256" key="3">
    <source>
        <dbReference type="SAM" id="MobiDB-lite"/>
    </source>
</evidence>
<feature type="compositionally biased region" description="Polar residues" evidence="3">
    <location>
        <begin position="545"/>
        <end position="557"/>
    </location>
</feature>
<dbReference type="SMART" id="SM00297">
    <property type="entry name" value="BROMO"/>
    <property type="match status" value="1"/>
</dbReference>
<feature type="compositionally biased region" description="Acidic residues" evidence="3">
    <location>
        <begin position="468"/>
        <end position="491"/>
    </location>
</feature>
<dbReference type="PRINTS" id="PR00503">
    <property type="entry name" value="BROMODOMAIN"/>
</dbReference>
<gene>
    <name evidence="6" type="primary">LOC108614245</name>
</gene>
<feature type="compositionally biased region" description="Acidic residues" evidence="3">
    <location>
        <begin position="386"/>
        <end position="396"/>
    </location>
</feature>
<protein>
    <submittedName>
        <fullName evidence="6">Serine-aspartate repeat-containing protein D-like isoform X1</fullName>
    </submittedName>
</protein>
<dbReference type="Proteomes" id="UP000694904">
    <property type="component" value="Chromosome 4"/>
</dbReference>
<name>A0ABM1P980_DROAR</name>
<dbReference type="InterPro" id="IPR001487">
    <property type="entry name" value="Bromodomain"/>
</dbReference>
<evidence type="ECO:0000256" key="1">
    <source>
        <dbReference type="ARBA" id="ARBA00023117"/>
    </source>
</evidence>
<reference evidence="5" key="1">
    <citation type="journal article" date="1997" name="Nucleic Acids Res.">
        <title>tRNAscan-SE: a program for improved detection of transfer RNA genes in genomic sequence.</title>
        <authorList>
            <person name="Lowe T.M."/>
            <person name="Eddy S.R."/>
        </authorList>
    </citation>
    <scope>NUCLEOTIDE SEQUENCE [LARGE SCALE GENOMIC DNA]</scope>
</reference>
<dbReference type="Gene3D" id="1.20.920.10">
    <property type="entry name" value="Bromodomain-like"/>
    <property type="match status" value="1"/>
</dbReference>
<feature type="region of interest" description="Disordered" evidence="3">
    <location>
        <begin position="322"/>
        <end position="495"/>
    </location>
</feature>
<dbReference type="PROSITE" id="PS00633">
    <property type="entry name" value="BROMODOMAIN_1"/>
    <property type="match status" value="1"/>
</dbReference>
<feature type="compositionally biased region" description="Acidic residues" evidence="3">
    <location>
        <begin position="350"/>
        <end position="371"/>
    </location>
</feature>
<dbReference type="GeneID" id="108614245"/>
<evidence type="ECO:0000313" key="6">
    <source>
        <dbReference type="RefSeq" id="XP_017863766.1"/>
    </source>
</evidence>
<proteinExistence type="predicted"/>
<evidence type="ECO:0000313" key="5">
    <source>
        <dbReference type="Proteomes" id="UP000694904"/>
    </source>
</evidence>
<dbReference type="SUPFAM" id="SSF47370">
    <property type="entry name" value="Bromodomain"/>
    <property type="match status" value="1"/>
</dbReference>
<dbReference type="Pfam" id="PF00439">
    <property type="entry name" value="Bromodomain"/>
    <property type="match status" value="1"/>
</dbReference>
<feature type="region of interest" description="Disordered" evidence="3">
    <location>
        <begin position="522"/>
        <end position="572"/>
    </location>
</feature>
<evidence type="ECO:0000256" key="2">
    <source>
        <dbReference type="PROSITE-ProRule" id="PRU00035"/>
    </source>
</evidence>
<feature type="compositionally biased region" description="Acidic residues" evidence="3">
    <location>
        <begin position="414"/>
        <end position="445"/>
    </location>
</feature>
<keyword evidence="5" id="KW-1185">Reference proteome</keyword>
<dbReference type="PANTHER" id="PTHR22880">
    <property type="entry name" value="FALZ-RELATED BROMODOMAIN-CONTAINING PROTEINS"/>
    <property type="match status" value="1"/>
</dbReference>
<keyword evidence="1 2" id="KW-0103">Bromodomain</keyword>
<feature type="domain" description="Bromo" evidence="4">
    <location>
        <begin position="47"/>
        <end position="119"/>
    </location>
</feature>
<feature type="compositionally biased region" description="Low complexity" evidence="3">
    <location>
        <begin position="449"/>
        <end position="465"/>
    </location>
</feature>
<dbReference type="InterPro" id="IPR036427">
    <property type="entry name" value="Bromodomain-like_sf"/>
</dbReference>
<dbReference type="PROSITE" id="PS50014">
    <property type="entry name" value="BROMODOMAIN_2"/>
    <property type="match status" value="1"/>
</dbReference>
<reference evidence="5" key="2">
    <citation type="journal article" date="2016" name="G3 (Bethesda)">
        <title>Genome Evolution in Three Species of Cactophilic Drosophila.</title>
        <authorList>
            <person name="Sanchez-Flores A."/>
            <person name="Penazola F."/>
            <person name="Carpinteyro-Ponce J."/>
            <person name="Nazario-Yepiz N."/>
            <person name="Abreu-Goodger C."/>
            <person name="Machado C.A."/>
            <person name="Markow T.A."/>
        </authorList>
    </citation>
    <scope>NUCLEOTIDE SEQUENCE [LARGE SCALE GENOMIC DNA]</scope>
</reference>
<feature type="compositionally biased region" description="Basic and acidic residues" evidence="3">
    <location>
        <begin position="327"/>
        <end position="340"/>
    </location>
</feature>
<dbReference type="PANTHER" id="PTHR22880:SF225">
    <property type="entry name" value="BROMODOMAIN-CONTAINING PROTEIN BET-1-RELATED"/>
    <property type="match status" value="1"/>
</dbReference>
<dbReference type="InterPro" id="IPR018359">
    <property type="entry name" value="Bromodomain_CS"/>
</dbReference>
<dbReference type="RefSeq" id="XP_017863766.1">
    <property type="nucleotide sequence ID" value="XM_018008277.1"/>
</dbReference>
<dbReference type="InterPro" id="IPR050935">
    <property type="entry name" value="Bromo_chromatin_reader"/>
</dbReference>
<feature type="compositionally biased region" description="Basic and acidic residues" evidence="3">
    <location>
        <begin position="397"/>
        <end position="409"/>
    </location>
</feature>
<reference evidence="6" key="3">
    <citation type="submission" date="2025-08" db="UniProtKB">
        <authorList>
            <consortium name="RefSeq"/>
        </authorList>
    </citation>
    <scope>IDENTIFICATION</scope>
    <source>
        <tissue evidence="6">Whole organism</tissue>
    </source>
</reference>
<accession>A0ABM1P980</accession>
<evidence type="ECO:0000259" key="4">
    <source>
        <dbReference type="PROSITE" id="PS50014"/>
    </source>
</evidence>
<sequence length="572" mass="63424">MESYNLPMPSIKLPTRVQPEVMPEPGEAGMYTNKIHYLRKYLLDELVTKKFAMDFMEPVDTAILQVPNYYTVIKRPMDVGTIIKRVQNRYYHRVDDLISDFQLVISNCFTFNRPGDVVYRNCQKLEKFFHRVLNKMPKGEEKPSTKDPRAPGRQHGYEKASEIVQRQCQEHLAKLHIAISKEDDPSICKYFRAKFDCLSQKVDRFYFKTIEEFRFEVTGIFKNFDNHIRTFHELFHRTCDQDTQQYLASCKWSRELDGNKSAAAADSTLKMDKRDITEVLHALKRAESSVEHCLKSYTKDKANRAKGLINAFEATADKLKAKLSTGRKVETTRDDRRREAQIFYNKLPDESSEEQSSEQSDDEDEPMEEENPAVQVFKNDCASMDADSDSDADANGDGERDGDRDRDRNTGANADEESDADSDAGAEADADPDDESVSDADDESDADAKAAAAVGADANANAVKAVDAEEDEESDSETDVESSTDTDDESDAAAGAAAVVETNANAVAETDANAVKDLDAAAGAAAAAIPTPAPTPTSNEAALKTMNSTLWSDLQLTSSEDSEDSAGSAESN</sequence>